<dbReference type="Gene3D" id="1.10.10.10">
    <property type="entry name" value="Winged helix-like DNA-binding domain superfamily/Winged helix DNA-binding domain"/>
    <property type="match status" value="1"/>
</dbReference>
<evidence type="ECO:0000259" key="7">
    <source>
        <dbReference type="Pfam" id="PF04542"/>
    </source>
</evidence>
<evidence type="ECO:0000256" key="6">
    <source>
        <dbReference type="SAM" id="MobiDB-lite"/>
    </source>
</evidence>
<dbReference type="InterPro" id="IPR007627">
    <property type="entry name" value="RNA_pol_sigma70_r2"/>
</dbReference>
<dbReference type="InterPro" id="IPR013325">
    <property type="entry name" value="RNA_pol_sigma_r2"/>
</dbReference>
<dbReference type="EMBL" id="QTSU01000002">
    <property type="protein sequence ID" value="RDZ27418.1"/>
    <property type="molecule type" value="Genomic_DNA"/>
</dbReference>
<dbReference type="PANTHER" id="PTHR43133">
    <property type="entry name" value="RNA POLYMERASE ECF-TYPE SIGMA FACTO"/>
    <property type="match status" value="1"/>
</dbReference>
<dbReference type="InterPro" id="IPR039425">
    <property type="entry name" value="RNA_pol_sigma-70-like"/>
</dbReference>
<dbReference type="Pfam" id="PF04542">
    <property type="entry name" value="Sigma70_r2"/>
    <property type="match status" value="1"/>
</dbReference>
<feature type="region of interest" description="Disordered" evidence="6">
    <location>
        <begin position="99"/>
        <end position="121"/>
    </location>
</feature>
<dbReference type="SUPFAM" id="SSF88946">
    <property type="entry name" value="Sigma2 domain of RNA polymerase sigma factors"/>
    <property type="match status" value="1"/>
</dbReference>
<dbReference type="Gene3D" id="1.10.1740.10">
    <property type="match status" value="1"/>
</dbReference>
<dbReference type="InterPro" id="IPR036388">
    <property type="entry name" value="WH-like_DNA-bd_sf"/>
</dbReference>
<comment type="caution">
    <text evidence="9">The sequence shown here is derived from an EMBL/GenBank/DDBJ whole genome shotgun (WGS) entry which is preliminary data.</text>
</comment>
<organism evidence="9 10">
    <name type="scientific">Lysobacter silvisoli</name>
    <dbReference type="NCBI Taxonomy" id="2293254"/>
    <lineage>
        <taxon>Bacteria</taxon>
        <taxon>Pseudomonadati</taxon>
        <taxon>Pseudomonadota</taxon>
        <taxon>Gammaproteobacteria</taxon>
        <taxon>Lysobacterales</taxon>
        <taxon>Lysobacteraceae</taxon>
        <taxon>Lysobacter</taxon>
    </lineage>
</organism>
<evidence type="ECO:0000256" key="5">
    <source>
        <dbReference type="ARBA" id="ARBA00023163"/>
    </source>
</evidence>
<evidence type="ECO:0000313" key="9">
    <source>
        <dbReference type="EMBL" id="RDZ27418.1"/>
    </source>
</evidence>
<gene>
    <name evidence="9" type="ORF">DX914_14405</name>
</gene>
<keyword evidence="2" id="KW-0805">Transcription regulation</keyword>
<dbReference type="AlphaFoldDB" id="A0A371K0H1"/>
<sequence>MDGGDPMDNSVQAAWVRARAGDPLAFRELVQAHARPLFQLCFRITRDAALAEDAVQEALYNAWRGLAGFDGRSAFATWLHRIAANAALEQLRRNARHRDGAFEGGDDEDGADFLHTLPDDGPDPEARAVGVELGRRIDRQMQRLSDAERAAFMLRHYEGEPLERIADTLGMNIGQCKQAIFRAVRKLRDALEPLR</sequence>
<evidence type="ECO:0000256" key="2">
    <source>
        <dbReference type="ARBA" id="ARBA00023015"/>
    </source>
</evidence>
<dbReference type="Proteomes" id="UP000264492">
    <property type="component" value="Unassembled WGS sequence"/>
</dbReference>
<keyword evidence="10" id="KW-1185">Reference proteome</keyword>
<dbReference type="CDD" id="cd06171">
    <property type="entry name" value="Sigma70_r4"/>
    <property type="match status" value="1"/>
</dbReference>
<keyword evidence="4" id="KW-0238">DNA-binding</keyword>
<dbReference type="GO" id="GO:0006352">
    <property type="term" value="P:DNA-templated transcription initiation"/>
    <property type="evidence" value="ECO:0007669"/>
    <property type="project" value="InterPro"/>
</dbReference>
<dbReference type="SUPFAM" id="SSF88659">
    <property type="entry name" value="Sigma3 and sigma4 domains of RNA polymerase sigma factors"/>
    <property type="match status" value="1"/>
</dbReference>
<feature type="domain" description="RNA polymerase sigma factor 70 region 4 type 2" evidence="8">
    <location>
        <begin position="135"/>
        <end position="187"/>
    </location>
</feature>
<protein>
    <submittedName>
        <fullName evidence="9">RNA polymerase sigma factor</fullName>
    </submittedName>
</protein>
<dbReference type="GO" id="GO:0003677">
    <property type="term" value="F:DNA binding"/>
    <property type="evidence" value="ECO:0007669"/>
    <property type="project" value="UniProtKB-KW"/>
</dbReference>
<evidence type="ECO:0000313" key="10">
    <source>
        <dbReference type="Proteomes" id="UP000264492"/>
    </source>
</evidence>
<dbReference type="InterPro" id="IPR013324">
    <property type="entry name" value="RNA_pol_sigma_r3/r4-like"/>
</dbReference>
<dbReference type="InterPro" id="IPR014284">
    <property type="entry name" value="RNA_pol_sigma-70_dom"/>
</dbReference>
<comment type="similarity">
    <text evidence="1">Belongs to the sigma-70 factor family. ECF subfamily.</text>
</comment>
<reference evidence="9 10" key="1">
    <citation type="submission" date="2018-08" db="EMBL/GenBank/DDBJ databases">
        <title>Lysobacter sp. zong2l5, whole genome shotgun sequence.</title>
        <authorList>
            <person name="Zhang X."/>
            <person name="Feng G."/>
            <person name="Zhu H."/>
        </authorList>
    </citation>
    <scope>NUCLEOTIDE SEQUENCE [LARGE SCALE GENOMIC DNA]</scope>
    <source>
        <strain evidence="10">zong2l5</strain>
    </source>
</reference>
<evidence type="ECO:0000256" key="3">
    <source>
        <dbReference type="ARBA" id="ARBA00023082"/>
    </source>
</evidence>
<evidence type="ECO:0000256" key="4">
    <source>
        <dbReference type="ARBA" id="ARBA00023125"/>
    </source>
</evidence>
<evidence type="ECO:0000259" key="8">
    <source>
        <dbReference type="Pfam" id="PF08281"/>
    </source>
</evidence>
<keyword evidence="5" id="KW-0804">Transcription</keyword>
<dbReference type="NCBIfam" id="TIGR02937">
    <property type="entry name" value="sigma70-ECF"/>
    <property type="match status" value="1"/>
</dbReference>
<accession>A0A371K0H1</accession>
<dbReference type="Pfam" id="PF08281">
    <property type="entry name" value="Sigma70_r4_2"/>
    <property type="match status" value="1"/>
</dbReference>
<name>A0A371K0H1_9GAMM</name>
<keyword evidence="3" id="KW-0731">Sigma factor</keyword>
<dbReference type="PANTHER" id="PTHR43133:SF8">
    <property type="entry name" value="RNA POLYMERASE SIGMA FACTOR HI_1459-RELATED"/>
    <property type="match status" value="1"/>
</dbReference>
<dbReference type="GO" id="GO:0016987">
    <property type="term" value="F:sigma factor activity"/>
    <property type="evidence" value="ECO:0007669"/>
    <property type="project" value="UniProtKB-KW"/>
</dbReference>
<proteinExistence type="inferred from homology"/>
<feature type="domain" description="RNA polymerase sigma-70 region 2" evidence="7">
    <location>
        <begin position="29"/>
        <end position="96"/>
    </location>
</feature>
<evidence type="ECO:0000256" key="1">
    <source>
        <dbReference type="ARBA" id="ARBA00010641"/>
    </source>
</evidence>
<dbReference type="InterPro" id="IPR013249">
    <property type="entry name" value="RNA_pol_sigma70_r4_t2"/>
</dbReference>